<dbReference type="EMBL" id="GL377681">
    <property type="protein sequence ID" value="EFJ07731.1"/>
    <property type="molecule type" value="Genomic_DNA"/>
</dbReference>
<evidence type="ECO:0000313" key="5">
    <source>
        <dbReference type="Proteomes" id="UP000001514"/>
    </source>
</evidence>
<gene>
    <name evidence="3" type="ORF">SELMODRAFT_46891</name>
    <name evidence="4" type="ORF">SELMODRAFT_46894</name>
</gene>
<dbReference type="InterPro" id="IPR002048">
    <property type="entry name" value="EF_hand_dom"/>
</dbReference>
<dbReference type="Gramene" id="EFJ07731">
    <property type="protein sequence ID" value="EFJ07731"/>
    <property type="gene ID" value="SELMODRAFT_46894"/>
</dbReference>
<feature type="domain" description="EF-hand" evidence="2">
    <location>
        <begin position="135"/>
        <end position="170"/>
    </location>
</feature>
<dbReference type="HOGENOM" id="CLU_052907_0_0_1"/>
<dbReference type="SUPFAM" id="SSF47473">
    <property type="entry name" value="EF-hand"/>
    <property type="match status" value="1"/>
</dbReference>
<dbReference type="PANTHER" id="PTHR34574">
    <property type="entry name" value="CALCIUM-BINDING EF-HAND FAMILY PROTEIN-RELATED"/>
    <property type="match status" value="1"/>
</dbReference>
<dbReference type="PROSITE" id="PS00018">
    <property type="entry name" value="EF_HAND_1"/>
    <property type="match status" value="3"/>
</dbReference>
<feature type="non-terminal residue" evidence="4">
    <location>
        <position position="226"/>
    </location>
</feature>
<keyword evidence="1" id="KW-0106">Calcium</keyword>
<dbReference type="PROSITE" id="PS50222">
    <property type="entry name" value="EF_HAND_2"/>
    <property type="match status" value="3"/>
</dbReference>
<evidence type="ECO:0000256" key="1">
    <source>
        <dbReference type="ARBA" id="ARBA00022837"/>
    </source>
</evidence>
<dbReference type="PANTHER" id="PTHR34574:SF3">
    <property type="entry name" value="CALCIUM-BINDING EF HAND FAMILY PROTEIN"/>
    <property type="match status" value="1"/>
</dbReference>
<dbReference type="EMBL" id="GL377682">
    <property type="protein sequence ID" value="EFJ07678.1"/>
    <property type="molecule type" value="Genomic_DNA"/>
</dbReference>
<dbReference type="GO" id="GO:0005509">
    <property type="term" value="F:calcium ion binding"/>
    <property type="evidence" value="ECO:0007669"/>
    <property type="project" value="InterPro"/>
</dbReference>
<evidence type="ECO:0000313" key="4">
    <source>
        <dbReference type="EMBL" id="EFJ07731.1"/>
    </source>
</evidence>
<dbReference type="eggNOG" id="ENOG502QVY4">
    <property type="taxonomic scope" value="Eukaryota"/>
</dbReference>
<feature type="domain" description="EF-hand" evidence="2">
    <location>
        <begin position="180"/>
        <end position="215"/>
    </location>
</feature>
<dbReference type="FunCoup" id="D8T6I8">
    <property type="interactions" value="265"/>
</dbReference>
<dbReference type="Pfam" id="PF13202">
    <property type="entry name" value="EF-hand_5"/>
    <property type="match status" value="1"/>
</dbReference>
<dbReference type="AlphaFoldDB" id="D8T6I8"/>
<evidence type="ECO:0000313" key="3">
    <source>
        <dbReference type="EMBL" id="EFJ07678.1"/>
    </source>
</evidence>
<dbReference type="CDD" id="cd00051">
    <property type="entry name" value="EFh"/>
    <property type="match status" value="1"/>
</dbReference>
<feature type="domain" description="EF-hand" evidence="2">
    <location>
        <begin position="23"/>
        <end position="58"/>
    </location>
</feature>
<dbReference type="Proteomes" id="UP000001514">
    <property type="component" value="Unassembled WGS sequence"/>
</dbReference>
<dbReference type="KEGG" id="smo:SELMODRAFT_46894"/>
<organism evidence="5">
    <name type="scientific">Selaginella moellendorffii</name>
    <name type="common">Spikemoss</name>
    <dbReference type="NCBI Taxonomy" id="88036"/>
    <lineage>
        <taxon>Eukaryota</taxon>
        <taxon>Viridiplantae</taxon>
        <taxon>Streptophyta</taxon>
        <taxon>Embryophyta</taxon>
        <taxon>Tracheophyta</taxon>
        <taxon>Lycopodiopsida</taxon>
        <taxon>Selaginellales</taxon>
        <taxon>Selaginellaceae</taxon>
        <taxon>Selaginella</taxon>
    </lineage>
</organism>
<dbReference type="InParanoid" id="D8T6I8"/>
<dbReference type="STRING" id="88036.D8T6I8"/>
<accession>D8T6I8</accession>
<protein>
    <recommendedName>
        <fullName evidence="2">EF-hand domain-containing protein</fullName>
    </recommendedName>
</protein>
<dbReference type="KEGG" id="smo:SELMODRAFT_46891"/>
<keyword evidence="5" id="KW-1185">Reference proteome</keyword>
<name>D8T6I8_SELML</name>
<dbReference type="Gene3D" id="1.10.238.10">
    <property type="entry name" value="EF-hand"/>
    <property type="match status" value="1"/>
</dbReference>
<sequence length="226" mass="25044">EKPIVVSVLDGSAFKGLLEDEDEFAMVAENVFDELDADNSGKLNRSELRSAVLQLVAAVGCPNPSGKFHLSTYILLSKYASQDSKELGQTQFAKLLQDVLQDLSETLASQPIVVVRDVKVLDGSNLRKVLHDEELFSDMAKDTFKELDSDKDGKLSKSEIRPVFESRAAQWGLPPLDEDSADELYAQIFKEIDADSSGDVDEREFQSLMRALIESFAAQLKMNPIL</sequence>
<dbReference type="InterPro" id="IPR018247">
    <property type="entry name" value="EF_Hand_1_Ca_BS"/>
</dbReference>
<evidence type="ECO:0000259" key="2">
    <source>
        <dbReference type="PROSITE" id="PS50222"/>
    </source>
</evidence>
<proteinExistence type="predicted"/>
<dbReference type="Pfam" id="PF13499">
    <property type="entry name" value="EF-hand_7"/>
    <property type="match status" value="1"/>
</dbReference>
<dbReference type="SMART" id="SM00054">
    <property type="entry name" value="EFh"/>
    <property type="match status" value="3"/>
</dbReference>
<feature type="non-terminal residue" evidence="4">
    <location>
        <position position="1"/>
    </location>
</feature>
<dbReference type="Gramene" id="EFJ07678">
    <property type="protein sequence ID" value="EFJ07678"/>
    <property type="gene ID" value="SELMODRAFT_46891"/>
</dbReference>
<reference evidence="4 5" key="1">
    <citation type="journal article" date="2011" name="Science">
        <title>The Selaginella genome identifies genetic changes associated with the evolution of vascular plants.</title>
        <authorList>
            <person name="Banks J.A."/>
            <person name="Nishiyama T."/>
            <person name="Hasebe M."/>
            <person name="Bowman J.L."/>
            <person name="Gribskov M."/>
            <person name="dePamphilis C."/>
            <person name="Albert V.A."/>
            <person name="Aono N."/>
            <person name="Aoyama T."/>
            <person name="Ambrose B.A."/>
            <person name="Ashton N.W."/>
            <person name="Axtell M.J."/>
            <person name="Barker E."/>
            <person name="Barker M.S."/>
            <person name="Bennetzen J.L."/>
            <person name="Bonawitz N.D."/>
            <person name="Chapple C."/>
            <person name="Cheng C."/>
            <person name="Correa L.G."/>
            <person name="Dacre M."/>
            <person name="DeBarry J."/>
            <person name="Dreyer I."/>
            <person name="Elias M."/>
            <person name="Engstrom E.M."/>
            <person name="Estelle M."/>
            <person name="Feng L."/>
            <person name="Finet C."/>
            <person name="Floyd S.K."/>
            <person name="Frommer W.B."/>
            <person name="Fujita T."/>
            <person name="Gramzow L."/>
            <person name="Gutensohn M."/>
            <person name="Harholt J."/>
            <person name="Hattori M."/>
            <person name="Heyl A."/>
            <person name="Hirai T."/>
            <person name="Hiwatashi Y."/>
            <person name="Ishikawa M."/>
            <person name="Iwata M."/>
            <person name="Karol K.G."/>
            <person name="Koehler B."/>
            <person name="Kolukisaoglu U."/>
            <person name="Kubo M."/>
            <person name="Kurata T."/>
            <person name="Lalonde S."/>
            <person name="Li K."/>
            <person name="Li Y."/>
            <person name="Litt A."/>
            <person name="Lyons E."/>
            <person name="Manning G."/>
            <person name="Maruyama T."/>
            <person name="Michael T.P."/>
            <person name="Mikami K."/>
            <person name="Miyazaki S."/>
            <person name="Morinaga S."/>
            <person name="Murata T."/>
            <person name="Mueller-Roeber B."/>
            <person name="Nelson D.R."/>
            <person name="Obara M."/>
            <person name="Oguri Y."/>
            <person name="Olmstead R.G."/>
            <person name="Onodera N."/>
            <person name="Petersen B.L."/>
            <person name="Pils B."/>
            <person name="Prigge M."/>
            <person name="Rensing S.A."/>
            <person name="Riano-Pachon D.M."/>
            <person name="Roberts A.W."/>
            <person name="Sato Y."/>
            <person name="Scheller H.V."/>
            <person name="Schulz B."/>
            <person name="Schulz C."/>
            <person name="Shakirov E.V."/>
            <person name="Shibagaki N."/>
            <person name="Shinohara N."/>
            <person name="Shippen D.E."/>
            <person name="Soerensen I."/>
            <person name="Sotooka R."/>
            <person name="Sugimoto N."/>
            <person name="Sugita M."/>
            <person name="Sumikawa N."/>
            <person name="Tanurdzic M."/>
            <person name="Theissen G."/>
            <person name="Ulvskov P."/>
            <person name="Wakazuki S."/>
            <person name="Weng J.K."/>
            <person name="Willats W.W."/>
            <person name="Wipf D."/>
            <person name="Wolf P.G."/>
            <person name="Yang L."/>
            <person name="Zimmer A.D."/>
            <person name="Zhu Q."/>
            <person name="Mitros T."/>
            <person name="Hellsten U."/>
            <person name="Loque D."/>
            <person name="Otillar R."/>
            <person name="Salamov A."/>
            <person name="Schmutz J."/>
            <person name="Shapiro H."/>
            <person name="Lindquist E."/>
            <person name="Lucas S."/>
            <person name="Rokhsar D."/>
            <person name="Grigoriev I.V."/>
        </authorList>
    </citation>
    <scope>NUCLEOTIDE SEQUENCE [LARGE SCALE GENOMIC DNA]</scope>
</reference>
<dbReference type="OMA" id="TNLMFRE"/>
<dbReference type="InterPro" id="IPR011992">
    <property type="entry name" value="EF-hand-dom_pair"/>
</dbReference>